<organism evidence="2 3">
    <name type="scientific">Cronobacter phage CR8</name>
    <dbReference type="NCBI Taxonomy" id="1327934"/>
    <lineage>
        <taxon>Viruses</taxon>
        <taxon>Duplodnaviria</taxon>
        <taxon>Heunggongvirae</taxon>
        <taxon>Uroviricota</taxon>
        <taxon>Caudoviricetes</taxon>
        <taxon>Vequintavirinae</taxon>
        <taxon>Certrevirus</taxon>
        <taxon>Certrevirus CR8</taxon>
    </lineage>
</organism>
<dbReference type="GeneID" id="19686938"/>
<dbReference type="Proteomes" id="UP000026984">
    <property type="component" value="Segment"/>
</dbReference>
<protein>
    <recommendedName>
        <fullName evidence="4">Lipoprotein</fullName>
    </recommendedName>
</protein>
<name>A0A060AM72_9CAUD</name>
<proteinExistence type="predicted"/>
<accession>A0A060AM72</accession>
<dbReference type="PROSITE" id="PS51257">
    <property type="entry name" value="PROKAR_LIPOPROTEIN"/>
    <property type="match status" value="1"/>
</dbReference>
<keyword evidence="1" id="KW-0812">Transmembrane</keyword>
<evidence type="ECO:0000256" key="1">
    <source>
        <dbReference type="SAM" id="Phobius"/>
    </source>
</evidence>
<sequence length="57" mass="5753">MKKVSTIEKAFIIGIMSMIGGCAAVLADAGMTGAFCIGLGFGVLGAAIIGLLHRIRS</sequence>
<feature type="transmembrane region" description="Helical" evidence="1">
    <location>
        <begin position="7"/>
        <end position="26"/>
    </location>
</feature>
<reference evidence="2 3" key="1">
    <citation type="submission" date="2013-04" db="EMBL/GenBank/DDBJ databases">
        <title>Complete Genome Sequence of Cronobacter sakazakii Bacteriophage CR8.</title>
        <authorList>
            <person name="Kim Y."/>
            <person name="Shin H."/>
            <person name="Ryu S."/>
        </authorList>
    </citation>
    <scope>NUCLEOTIDE SEQUENCE [LARGE SCALE GENOMIC DNA]</scope>
</reference>
<gene>
    <name evidence="2" type="ORF">CR8_187</name>
</gene>
<keyword evidence="3" id="KW-1185">Reference proteome</keyword>
<dbReference type="RefSeq" id="YP_009042424.1">
    <property type="nucleotide sequence ID" value="NC_024354.1"/>
</dbReference>
<keyword evidence="1" id="KW-1133">Transmembrane helix</keyword>
<keyword evidence="1" id="KW-0472">Membrane</keyword>
<feature type="transmembrane region" description="Helical" evidence="1">
    <location>
        <begin position="32"/>
        <end position="52"/>
    </location>
</feature>
<dbReference type="KEGG" id="vg:19686938"/>
<evidence type="ECO:0000313" key="2">
    <source>
        <dbReference type="EMBL" id="AIA64717.1"/>
    </source>
</evidence>
<evidence type="ECO:0000313" key="3">
    <source>
        <dbReference type="Proteomes" id="UP000026984"/>
    </source>
</evidence>
<dbReference type="EMBL" id="KC954774">
    <property type="protein sequence ID" value="AIA64717.1"/>
    <property type="molecule type" value="Genomic_DNA"/>
</dbReference>
<evidence type="ECO:0008006" key="4">
    <source>
        <dbReference type="Google" id="ProtNLM"/>
    </source>
</evidence>